<proteinExistence type="predicted"/>
<sequence>MVSRFVDKAFKPKFVSTIDLEYKSKTADVGEDAVRLCIRDTANPSRRRALKSEFYEYLDAAFIVYDISDRKSYSNVPRHLEALRRETNSDILITLIGNKSDLVGKRAVSINEAQQFAAENGLMFAETSALNGSNVSSIFSAARVGKNQTKLDHPTFSMPY</sequence>
<dbReference type="FunFam" id="3.40.50.300:FF:001447">
    <property type="entry name" value="Ras-related protein Rab-1B"/>
    <property type="match status" value="1"/>
</dbReference>
<organism evidence="1 2">
    <name type="scientific">Botryobasidium botryosum (strain FD-172 SS1)</name>
    <dbReference type="NCBI Taxonomy" id="930990"/>
    <lineage>
        <taxon>Eukaryota</taxon>
        <taxon>Fungi</taxon>
        <taxon>Dikarya</taxon>
        <taxon>Basidiomycota</taxon>
        <taxon>Agaricomycotina</taxon>
        <taxon>Agaricomycetes</taxon>
        <taxon>Cantharellales</taxon>
        <taxon>Botryobasidiaceae</taxon>
        <taxon>Botryobasidium</taxon>
    </lineage>
</organism>
<name>A0A067MM27_BOTB1</name>
<dbReference type="HOGENOM" id="CLU_041217_10_7_1"/>
<dbReference type="AlphaFoldDB" id="A0A067MM27"/>
<dbReference type="PRINTS" id="PR00449">
    <property type="entry name" value="RASTRNSFRMNG"/>
</dbReference>
<accession>A0A067MM27</accession>
<dbReference type="PANTHER" id="PTHR47979">
    <property type="entry name" value="DRAB11-RELATED"/>
    <property type="match status" value="1"/>
</dbReference>
<evidence type="ECO:0000313" key="1">
    <source>
        <dbReference type="EMBL" id="KDQ12917.1"/>
    </source>
</evidence>
<dbReference type="PROSITE" id="PS51421">
    <property type="entry name" value="RAS"/>
    <property type="match status" value="1"/>
</dbReference>
<dbReference type="InterPro" id="IPR050209">
    <property type="entry name" value="Rab_GTPases_membrane_traffic"/>
</dbReference>
<dbReference type="SUPFAM" id="SSF52540">
    <property type="entry name" value="P-loop containing nucleoside triphosphate hydrolases"/>
    <property type="match status" value="1"/>
</dbReference>
<keyword evidence="2" id="KW-1185">Reference proteome</keyword>
<dbReference type="Pfam" id="PF00071">
    <property type="entry name" value="Ras"/>
    <property type="match status" value="1"/>
</dbReference>
<dbReference type="GO" id="GO:0005525">
    <property type="term" value="F:GTP binding"/>
    <property type="evidence" value="ECO:0007669"/>
    <property type="project" value="InterPro"/>
</dbReference>
<reference evidence="2" key="1">
    <citation type="journal article" date="2014" name="Proc. Natl. Acad. Sci. U.S.A.">
        <title>Extensive sampling of basidiomycete genomes demonstrates inadequacy of the white-rot/brown-rot paradigm for wood decay fungi.</title>
        <authorList>
            <person name="Riley R."/>
            <person name="Salamov A.A."/>
            <person name="Brown D.W."/>
            <person name="Nagy L.G."/>
            <person name="Floudas D."/>
            <person name="Held B.W."/>
            <person name="Levasseur A."/>
            <person name="Lombard V."/>
            <person name="Morin E."/>
            <person name="Otillar R."/>
            <person name="Lindquist E.A."/>
            <person name="Sun H."/>
            <person name="LaButti K.M."/>
            <person name="Schmutz J."/>
            <person name="Jabbour D."/>
            <person name="Luo H."/>
            <person name="Baker S.E."/>
            <person name="Pisabarro A.G."/>
            <person name="Walton J.D."/>
            <person name="Blanchette R.A."/>
            <person name="Henrissat B."/>
            <person name="Martin F."/>
            <person name="Cullen D."/>
            <person name="Hibbett D.S."/>
            <person name="Grigoriev I.V."/>
        </authorList>
    </citation>
    <scope>NUCLEOTIDE SEQUENCE [LARGE SCALE GENOMIC DNA]</scope>
    <source>
        <strain evidence="2">FD-172 SS1</strain>
    </source>
</reference>
<dbReference type="GO" id="GO:0003924">
    <property type="term" value="F:GTPase activity"/>
    <property type="evidence" value="ECO:0007669"/>
    <property type="project" value="InterPro"/>
</dbReference>
<dbReference type="Gene3D" id="3.40.50.300">
    <property type="entry name" value="P-loop containing nucleotide triphosphate hydrolases"/>
    <property type="match status" value="1"/>
</dbReference>
<dbReference type="InParanoid" id="A0A067MM27"/>
<dbReference type="EMBL" id="KL198047">
    <property type="protein sequence ID" value="KDQ12917.1"/>
    <property type="molecule type" value="Genomic_DNA"/>
</dbReference>
<protein>
    <submittedName>
        <fullName evidence="1">Uncharacterized protein</fullName>
    </submittedName>
</protein>
<gene>
    <name evidence="1" type="ORF">BOTBODRAFT_112265</name>
</gene>
<dbReference type="STRING" id="930990.A0A067MM27"/>
<dbReference type="CDD" id="cd00154">
    <property type="entry name" value="Rab"/>
    <property type="match status" value="1"/>
</dbReference>
<dbReference type="PROSITE" id="PS51419">
    <property type="entry name" value="RAB"/>
    <property type="match status" value="1"/>
</dbReference>
<dbReference type="OrthoDB" id="9989112at2759"/>
<dbReference type="SMART" id="SM00175">
    <property type="entry name" value="RAB"/>
    <property type="match status" value="1"/>
</dbReference>
<dbReference type="InterPro" id="IPR027417">
    <property type="entry name" value="P-loop_NTPase"/>
</dbReference>
<dbReference type="Proteomes" id="UP000027195">
    <property type="component" value="Unassembled WGS sequence"/>
</dbReference>
<evidence type="ECO:0000313" key="2">
    <source>
        <dbReference type="Proteomes" id="UP000027195"/>
    </source>
</evidence>
<dbReference type="InterPro" id="IPR001806">
    <property type="entry name" value="Small_GTPase"/>
</dbReference>
<dbReference type="SMART" id="SM00173">
    <property type="entry name" value="RAS"/>
    <property type="match status" value="1"/>
</dbReference>